<dbReference type="RefSeq" id="WP_306703715.1">
    <property type="nucleotide sequence ID" value="NZ_JAUJFI010000007.1"/>
</dbReference>
<accession>A0ABU0WCA3</accession>
<keyword evidence="8 10" id="KW-1133">Transmembrane helix</keyword>
<dbReference type="SUPFAM" id="SSF47384">
    <property type="entry name" value="Homodimeric domain of signal transducing histidine kinase"/>
    <property type="match status" value="1"/>
</dbReference>
<dbReference type="InterPro" id="IPR052162">
    <property type="entry name" value="Sensor_kinase/Photoreceptor"/>
</dbReference>
<evidence type="ECO:0000313" key="13">
    <source>
        <dbReference type="EMBL" id="MDQ2101708.1"/>
    </source>
</evidence>
<dbReference type="InterPro" id="IPR003661">
    <property type="entry name" value="HisK_dim/P_dom"/>
</dbReference>
<dbReference type="EC" id="2.7.13.3" evidence="3"/>
<keyword evidence="9 10" id="KW-0472">Membrane</keyword>
<organism evidence="13 14">
    <name type="scientific">Azospirillum isscasi</name>
    <dbReference type="NCBI Taxonomy" id="3053926"/>
    <lineage>
        <taxon>Bacteria</taxon>
        <taxon>Pseudomonadati</taxon>
        <taxon>Pseudomonadota</taxon>
        <taxon>Alphaproteobacteria</taxon>
        <taxon>Rhodospirillales</taxon>
        <taxon>Azospirillaceae</taxon>
        <taxon>Azospirillum</taxon>
    </lineage>
</organism>
<dbReference type="SMART" id="SM00388">
    <property type="entry name" value="HisKA"/>
    <property type="match status" value="1"/>
</dbReference>
<comment type="catalytic activity">
    <reaction evidence="1">
        <text>ATP + protein L-histidine = ADP + protein N-phospho-L-histidine.</text>
        <dbReference type="EC" id="2.7.13.3"/>
    </reaction>
</comment>
<reference evidence="13 14" key="1">
    <citation type="submission" date="2023-06" db="EMBL/GenBank/DDBJ databases">
        <title>Azospirillum isscasensis sp.nov, a bacterium isolated from rhizosphere soil of rice.</title>
        <authorList>
            <person name="Wang H."/>
        </authorList>
    </citation>
    <scope>NUCLEOTIDE SEQUENCE [LARGE SCALE GENOMIC DNA]</scope>
    <source>
        <strain evidence="13 14">C340-1</strain>
    </source>
</reference>
<feature type="domain" description="CHASE" evidence="12">
    <location>
        <begin position="122"/>
        <end position="211"/>
    </location>
</feature>
<evidence type="ECO:0000256" key="2">
    <source>
        <dbReference type="ARBA" id="ARBA00004370"/>
    </source>
</evidence>
<dbReference type="Proteomes" id="UP001227317">
    <property type="component" value="Unassembled WGS sequence"/>
</dbReference>
<evidence type="ECO:0000256" key="8">
    <source>
        <dbReference type="ARBA" id="ARBA00022989"/>
    </source>
</evidence>
<dbReference type="Pfam" id="PF03924">
    <property type="entry name" value="CHASE"/>
    <property type="match status" value="1"/>
</dbReference>
<evidence type="ECO:0000313" key="14">
    <source>
        <dbReference type="Proteomes" id="UP001227317"/>
    </source>
</evidence>
<dbReference type="InterPro" id="IPR003594">
    <property type="entry name" value="HATPase_dom"/>
</dbReference>
<dbReference type="SMART" id="SM00387">
    <property type="entry name" value="HATPase_c"/>
    <property type="match status" value="1"/>
</dbReference>
<dbReference type="InterPro" id="IPR004358">
    <property type="entry name" value="Sig_transdc_His_kin-like_C"/>
</dbReference>
<dbReference type="Gene3D" id="1.10.287.130">
    <property type="match status" value="1"/>
</dbReference>
<dbReference type="InterPro" id="IPR006189">
    <property type="entry name" value="CHASE_dom"/>
</dbReference>
<proteinExistence type="predicted"/>
<dbReference type="Pfam" id="PF02518">
    <property type="entry name" value="HATPase_c"/>
    <property type="match status" value="1"/>
</dbReference>
<comment type="caution">
    <text evidence="13">The sequence shown here is derived from an EMBL/GenBank/DDBJ whole genome shotgun (WGS) entry which is preliminary data.</text>
</comment>
<dbReference type="EMBL" id="JAUJFI010000007">
    <property type="protein sequence ID" value="MDQ2101708.1"/>
    <property type="molecule type" value="Genomic_DNA"/>
</dbReference>
<gene>
    <name evidence="13" type="ORF">QSG27_03260</name>
</gene>
<name>A0ABU0WCA3_9PROT</name>
<dbReference type="PANTHER" id="PTHR43304:SF1">
    <property type="entry name" value="PAC DOMAIN-CONTAINING PROTEIN"/>
    <property type="match status" value="1"/>
</dbReference>
<dbReference type="PRINTS" id="PR00344">
    <property type="entry name" value="BCTRLSENSOR"/>
</dbReference>
<evidence type="ECO:0000256" key="4">
    <source>
        <dbReference type="ARBA" id="ARBA00022553"/>
    </source>
</evidence>
<keyword evidence="7" id="KW-0418">Kinase</keyword>
<evidence type="ECO:0000256" key="9">
    <source>
        <dbReference type="ARBA" id="ARBA00023136"/>
    </source>
</evidence>
<dbReference type="InterPro" id="IPR036890">
    <property type="entry name" value="HATPase_C_sf"/>
</dbReference>
<dbReference type="Pfam" id="PF00512">
    <property type="entry name" value="HisKA"/>
    <property type="match status" value="1"/>
</dbReference>
<evidence type="ECO:0000256" key="1">
    <source>
        <dbReference type="ARBA" id="ARBA00000085"/>
    </source>
</evidence>
<evidence type="ECO:0000256" key="7">
    <source>
        <dbReference type="ARBA" id="ARBA00022777"/>
    </source>
</evidence>
<keyword evidence="13" id="KW-0067">ATP-binding</keyword>
<evidence type="ECO:0000256" key="5">
    <source>
        <dbReference type="ARBA" id="ARBA00022679"/>
    </source>
</evidence>
<feature type="transmembrane region" description="Helical" evidence="10">
    <location>
        <begin position="20"/>
        <end position="41"/>
    </location>
</feature>
<evidence type="ECO:0000259" key="11">
    <source>
        <dbReference type="PROSITE" id="PS50109"/>
    </source>
</evidence>
<evidence type="ECO:0000256" key="10">
    <source>
        <dbReference type="SAM" id="Phobius"/>
    </source>
</evidence>
<dbReference type="SMART" id="SM01079">
    <property type="entry name" value="CHASE"/>
    <property type="match status" value="1"/>
</dbReference>
<keyword evidence="14" id="KW-1185">Reference proteome</keyword>
<evidence type="ECO:0000256" key="3">
    <source>
        <dbReference type="ARBA" id="ARBA00012438"/>
    </source>
</evidence>
<dbReference type="Gene3D" id="3.30.565.10">
    <property type="entry name" value="Histidine kinase-like ATPase, C-terminal domain"/>
    <property type="match status" value="1"/>
</dbReference>
<keyword evidence="6 10" id="KW-0812">Transmembrane</keyword>
<keyword evidence="4" id="KW-0597">Phosphoprotein</keyword>
<evidence type="ECO:0000256" key="6">
    <source>
        <dbReference type="ARBA" id="ARBA00022692"/>
    </source>
</evidence>
<dbReference type="PROSITE" id="PS50109">
    <property type="entry name" value="HIS_KIN"/>
    <property type="match status" value="1"/>
</dbReference>
<dbReference type="InterPro" id="IPR005467">
    <property type="entry name" value="His_kinase_dom"/>
</dbReference>
<dbReference type="PANTHER" id="PTHR43304">
    <property type="entry name" value="PHYTOCHROME-LIKE PROTEIN CPH1"/>
    <property type="match status" value="1"/>
</dbReference>
<keyword evidence="5" id="KW-0808">Transferase</keyword>
<dbReference type="SUPFAM" id="SSF55874">
    <property type="entry name" value="ATPase domain of HSP90 chaperone/DNA topoisomerase II/histidine kinase"/>
    <property type="match status" value="1"/>
</dbReference>
<keyword evidence="13" id="KW-0547">Nucleotide-binding</keyword>
<comment type="subcellular location">
    <subcellularLocation>
        <location evidence="2">Membrane</location>
    </subcellularLocation>
</comment>
<evidence type="ECO:0000259" key="12">
    <source>
        <dbReference type="PROSITE" id="PS50839"/>
    </source>
</evidence>
<dbReference type="Gene3D" id="3.30.450.350">
    <property type="entry name" value="CHASE domain"/>
    <property type="match status" value="1"/>
</dbReference>
<dbReference type="InterPro" id="IPR042240">
    <property type="entry name" value="CHASE_sf"/>
</dbReference>
<feature type="domain" description="Histidine kinase" evidence="11">
    <location>
        <begin position="322"/>
        <end position="536"/>
    </location>
</feature>
<sequence>MTALPAPAALARLDGPLRRYGWLAAGQLLVTVLLAAGFLWVDSLYTRYLIAERRAAAALTAVSAASTLSSAVNERLALVRGLTAFVGVEAHAGTLDAQFAPFAEGLRRSVTGVRGVSAAPGFVVRHIHPLDGNQRVFGTALLSDPRPGYAETVQRALVTGDVTVYGPVDLMQGGRGLIARQIVFGKDRPWGAVGMVFDLKPILDEARLEAMPQDLAFLLRAETGVVVAGEGAVLRQSPIVETITLTDGTWEFALAPRAGWLAAARAEPAYTAFLGVFALLALMTEALAYLMLSRRRTLERLVERRTGELDGLNRELERFAYVTAHDLQEPLRAIASYTQLLERHFQGRLDEEGAEFIRQIVDGASRLKMLLRDVQLFLAEDRVPLCIRPIAAGEALDSALAILDRRIRETGAVVAAEGLGAVMADERRLREILVVLLGNAVEYRHPYRAAEIAVVQRRDGKQDVIDVRDNGIGIEPQYREQIFEVFRRLHSREEHPGTGMGLAIARKMAERMGGRITLESAPGVGTTFSVHLPHARLRETS</sequence>
<feature type="transmembrane region" description="Helical" evidence="10">
    <location>
        <begin position="270"/>
        <end position="292"/>
    </location>
</feature>
<dbReference type="InterPro" id="IPR036097">
    <property type="entry name" value="HisK_dim/P_sf"/>
</dbReference>
<protein>
    <recommendedName>
        <fullName evidence="3">histidine kinase</fullName>
        <ecNumber evidence="3">2.7.13.3</ecNumber>
    </recommendedName>
</protein>
<dbReference type="CDD" id="cd00082">
    <property type="entry name" value="HisKA"/>
    <property type="match status" value="1"/>
</dbReference>
<dbReference type="PROSITE" id="PS50839">
    <property type="entry name" value="CHASE"/>
    <property type="match status" value="1"/>
</dbReference>
<dbReference type="GO" id="GO:0005524">
    <property type="term" value="F:ATP binding"/>
    <property type="evidence" value="ECO:0007669"/>
    <property type="project" value="UniProtKB-KW"/>
</dbReference>